<keyword evidence="3" id="KW-1185">Reference proteome</keyword>
<dbReference type="HOGENOM" id="CLU_1806400_0_0_1"/>
<dbReference type="Proteomes" id="UP000053424">
    <property type="component" value="Unassembled WGS sequence"/>
</dbReference>
<feature type="compositionally biased region" description="Basic and acidic residues" evidence="1">
    <location>
        <begin position="17"/>
        <end position="31"/>
    </location>
</feature>
<accession>A0A0C2XGK5</accession>
<feature type="region of interest" description="Disordered" evidence="1">
    <location>
        <begin position="1"/>
        <end position="79"/>
    </location>
</feature>
<organism evidence="2 3">
    <name type="scientific">Hebeloma cylindrosporum</name>
    <dbReference type="NCBI Taxonomy" id="76867"/>
    <lineage>
        <taxon>Eukaryota</taxon>
        <taxon>Fungi</taxon>
        <taxon>Dikarya</taxon>
        <taxon>Basidiomycota</taxon>
        <taxon>Agaricomycotina</taxon>
        <taxon>Agaricomycetes</taxon>
        <taxon>Agaricomycetidae</taxon>
        <taxon>Agaricales</taxon>
        <taxon>Agaricineae</taxon>
        <taxon>Hymenogastraceae</taxon>
        <taxon>Hebeloma</taxon>
    </lineage>
</organism>
<evidence type="ECO:0000256" key="1">
    <source>
        <dbReference type="SAM" id="MobiDB-lite"/>
    </source>
</evidence>
<proteinExistence type="predicted"/>
<reference evidence="3" key="2">
    <citation type="submission" date="2015-01" db="EMBL/GenBank/DDBJ databases">
        <title>Evolutionary Origins and Diversification of the Mycorrhizal Mutualists.</title>
        <authorList>
            <consortium name="DOE Joint Genome Institute"/>
            <consortium name="Mycorrhizal Genomics Consortium"/>
            <person name="Kohler A."/>
            <person name="Kuo A."/>
            <person name="Nagy L.G."/>
            <person name="Floudas D."/>
            <person name="Copeland A."/>
            <person name="Barry K.W."/>
            <person name="Cichocki N."/>
            <person name="Veneault-Fourrey C."/>
            <person name="LaButti K."/>
            <person name="Lindquist E.A."/>
            <person name="Lipzen A."/>
            <person name="Lundell T."/>
            <person name="Morin E."/>
            <person name="Murat C."/>
            <person name="Riley R."/>
            <person name="Ohm R."/>
            <person name="Sun H."/>
            <person name="Tunlid A."/>
            <person name="Henrissat B."/>
            <person name="Grigoriev I.V."/>
            <person name="Hibbett D.S."/>
            <person name="Martin F."/>
        </authorList>
    </citation>
    <scope>NUCLEOTIDE SEQUENCE [LARGE SCALE GENOMIC DNA]</scope>
    <source>
        <strain evidence="3">h7</strain>
    </source>
</reference>
<gene>
    <name evidence="2" type="ORF">M413DRAFT_13592</name>
</gene>
<feature type="compositionally biased region" description="Polar residues" evidence="1">
    <location>
        <begin position="1"/>
        <end position="14"/>
    </location>
</feature>
<dbReference type="AlphaFoldDB" id="A0A0C2XGK5"/>
<name>A0A0C2XGK5_HEBCY</name>
<evidence type="ECO:0000313" key="2">
    <source>
        <dbReference type="EMBL" id="KIM37028.1"/>
    </source>
</evidence>
<reference evidence="2 3" key="1">
    <citation type="submission" date="2014-04" db="EMBL/GenBank/DDBJ databases">
        <authorList>
            <consortium name="DOE Joint Genome Institute"/>
            <person name="Kuo A."/>
            <person name="Gay G."/>
            <person name="Dore J."/>
            <person name="Kohler A."/>
            <person name="Nagy L.G."/>
            <person name="Floudas D."/>
            <person name="Copeland A."/>
            <person name="Barry K.W."/>
            <person name="Cichocki N."/>
            <person name="Veneault-Fourrey C."/>
            <person name="LaButti K."/>
            <person name="Lindquist E.A."/>
            <person name="Lipzen A."/>
            <person name="Lundell T."/>
            <person name="Morin E."/>
            <person name="Murat C."/>
            <person name="Sun H."/>
            <person name="Tunlid A."/>
            <person name="Henrissat B."/>
            <person name="Grigoriev I.V."/>
            <person name="Hibbett D.S."/>
            <person name="Martin F."/>
            <person name="Nordberg H.P."/>
            <person name="Cantor M.N."/>
            <person name="Hua S.X."/>
        </authorList>
    </citation>
    <scope>NUCLEOTIDE SEQUENCE [LARGE SCALE GENOMIC DNA]</scope>
    <source>
        <strain evidence="3">h7</strain>
    </source>
</reference>
<dbReference type="EMBL" id="KN831800">
    <property type="protein sequence ID" value="KIM37028.1"/>
    <property type="molecule type" value="Genomic_DNA"/>
</dbReference>
<evidence type="ECO:0000313" key="3">
    <source>
        <dbReference type="Proteomes" id="UP000053424"/>
    </source>
</evidence>
<feature type="compositionally biased region" description="Polar residues" evidence="1">
    <location>
        <begin position="32"/>
        <end position="47"/>
    </location>
</feature>
<sequence>MTNASRLDATTSFSGKMRKDSADTDLCKVDSARNTPASSFGFHSSGGTRREPRSDDGVNGMQDPAYPNTSAPSLLQPTKGTDVYIPMRADGTYYNTTSGIVFLPSFFASSDQVSFDASLADWISGSREETKAGKFAFLKKAFE</sequence>
<feature type="compositionally biased region" description="Polar residues" evidence="1">
    <location>
        <begin position="67"/>
        <end position="79"/>
    </location>
</feature>
<protein>
    <submittedName>
        <fullName evidence="2">Uncharacterized protein</fullName>
    </submittedName>
</protein>